<dbReference type="FunCoup" id="B3RSQ9">
    <property type="interactions" value="88"/>
</dbReference>
<dbReference type="GeneID" id="6751770"/>
<evidence type="ECO:0000259" key="16">
    <source>
        <dbReference type="PROSITE" id="PS51462"/>
    </source>
</evidence>
<comment type="similarity">
    <text evidence="3">Belongs to the Nudix hydrolase family.</text>
</comment>
<dbReference type="Gene3D" id="3.90.79.10">
    <property type="entry name" value="Nucleoside Triphosphate Pyrophosphohydrolase"/>
    <property type="match status" value="1"/>
</dbReference>
<comment type="cofactor">
    <cofactor evidence="2">
        <name>Mg(2+)</name>
        <dbReference type="ChEBI" id="CHEBI:18420"/>
    </cofactor>
</comment>
<keyword evidence="5" id="KW-0378">Hydrolase</keyword>
<dbReference type="AlphaFoldDB" id="B3RSQ9"/>
<dbReference type="InterPro" id="IPR020084">
    <property type="entry name" value="NUDIX_hydrolase_CS"/>
</dbReference>
<dbReference type="InterPro" id="IPR000086">
    <property type="entry name" value="NUDIX_hydrolase_dom"/>
</dbReference>
<dbReference type="EMBL" id="DS985243">
    <property type="protein sequence ID" value="EDV27096.1"/>
    <property type="molecule type" value="Genomic_DNA"/>
</dbReference>
<protein>
    <recommendedName>
        <fullName evidence="12">Nucleotide triphosphate diphosphatase NUDT15</fullName>
    </recommendedName>
    <alternativeName>
        <fullName evidence="13">MutT homolog 2</fullName>
    </alternativeName>
    <alternativeName>
        <fullName evidence="15">Nucleoside diphosphate-linked moiety X motif 15</fullName>
    </alternativeName>
    <alternativeName>
        <fullName evidence="14">Nucleoside diphosphate-linked to another moiety X hydrolase 15</fullName>
    </alternativeName>
</protein>
<dbReference type="GO" id="GO:0006950">
    <property type="term" value="P:response to stress"/>
    <property type="evidence" value="ECO:0007669"/>
    <property type="project" value="UniProtKB-ARBA"/>
</dbReference>
<dbReference type="InParanoid" id="B3RSQ9"/>
<comment type="catalytic activity">
    <reaction evidence="9">
        <text>a ribonucleoside 5'-triphosphate + H2O = a ribonucleoside 5'-phosphate + diphosphate + H(+)</text>
        <dbReference type="Rhea" id="RHEA:23996"/>
        <dbReference type="ChEBI" id="CHEBI:15377"/>
        <dbReference type="ChEBI" id="CHEBI:15378"/>
        <dbReference type="ChEBI" id="CHEBI:33019"/>
        <dbReference type="ChEBI" id="CHEBI:58043"/>
        <dbReference type="ChEBI" id="CHEBI:61557"/>
        <dbReference type="EC" id="3.6.1.9"/>
    </reaction>
</comment>
<dbReference type="PhylomeDB" id="B3RSQ9"/>
<dbReference type="CDD" id="cd04678">
    <property type="entry name" value="NUDIX_MTH2_Nudt15"/>
    <property type="match status" value="1"/>
</dbReference>
<evidence type="ECO:0000256" key="12">
    <source>
        <dbReference type="ARBA" id="ARBA00070687"/>
    </source>
</evidence>
<evidence type="ECO:0000256" key="8">
    <source>
        <dbReference type="ARBA" id="ARBA00036546"/>
    </source>
</evidence>
<evidence type="ECO:0000256" key="13">
    <source>
        <dbReference type="ARBA" id="ARBA00076736"/>
    </source>
</evidence>
<evidence type="ECO:0000313" key="17">
    <source>
        <dbReference type="EMBL" id="EDV27096.1"/>
    </source>
</evidence>
<dbReference type="Pfam" id="PF00293">
    <property type="entry name" value="NUDIX"/>
    <property type="match status" value="1"/>
</dbReference>
<dbReference type="KEGG" id="tad:TRIADDRAFT_22923"/>
<dbReference type="GO" id="GO:0008413">
    <property type="term" value="F:8-oxo-7,8-dihydroguanosine triphosphate pyrophosphatase activity"/>
    <property type="evidence" value="ECO:0007669"/>
    <property type="project" value="UniProtKB-ARBA"/>
</dbReference>
<evidence type="ECO:0000256" key="5">
    <source>
        <dbReference type="ARBA" id="ARBA00022801"/>
    </source>
</evidence>
<keyword evidence="18" id="KW-1185">Reference proteome</keyword>
<evidence type="ECO:0000256" key="3">
    <source>
        <dbReference type="ARBA" id="ARBA00005582"/>
    </source>
</evidence>
<sequence>RKPKVGVGVVVTNPKYPNCVLVGKRKGSYGDGHYALPGGHLEFGESFIACAKRELLEETDLELQNCTIETTVNVVDLENNSHFVVILVKGCVDEDSQVKLMEPHRCEGWQWNSWDNFPQPSFIPIKIAKEHGYHPFKNTKGLE</sequence>
<dbReference type="STRING" id="10228.B3RSQ9"/>
<organism evidence="17 18">
    <name type="scientific">Trichoplax adhaerens</name>
    <name type="common">Trichoplax reptans</name>
    <dbReference type="NCBI Taxonomy" id="10228"/>
    <lineage>
        <taxon>Eukaryota</taxon>
        <taxon>Metazoa</taxon>
        <taxon>Placozoa</taxon>
        <taxon>Uniplacotomia</taxon>
        <taxon>Trichoplacea</taxon>
        <taxon>Trichoplacidae</taxon>
        <taxon>Trichoplax</taxon>
    </lineage>
</organism>
<dbReference type="OrthoDB" id="447842at2759"/>
<keyword evidence="6" id="KW-0460">Magnesium</keyword>
<comment type="catalytic activity">
    <reaction evidence="8">
        <text>a 2'-deoxyribonucleoside 5'-triphosphate + H2O = a 2'-deoxyribonucleoside 5'-phosphate + diphosphate + H(+)</text>
        <dbReference type="Rhea" id="RHEA:44644"/>
        <dbReference type="ChEBI" id="CHEBI:15377"/>
        <dbReference type="ChEBI" id="CHEBI:15378"/>
        <dbReference type="ChEBI" id="CHEBI:33019"/>
        <dbReference type="ChEBI" id="CHEBI:61560"/>
        <dbReference type="ChEBI" id="CHEBI:65317"/>
        <dbReference type="EC" id="3.6.1.9"/>
    </reaction>
</comment>
<evidence type="ECO:0000256" key="11">
    <source>
        <dbReference type="ARBA" id="ARBA00062087"/>
    </source>
</evidence>
<evidence type="ECO:0000313" key="18">
    <source>
        <dbReference type="Proteomes" id="UP000009022"/>
    </source>
</evidence>
<keyword evidence="4" id="KW-0479">Metal-binding</keyword>
<feature type="domain" description="Nudix hydrolase" evidence="16">
    <location>
        <begin position="2"/>
        <end position="138"/>
    </location>
</feature>
<dbReference type="SUPFAM" id="SSF55811">
    <property type="entry name" value="Nudix"/>
    <property type="match status" value="1"/>
</dbReference>
<dbReference type="GO" id="GO:0035539">
    <property type="term" value="F:8-oxo-7,8-dihydrodeoxyguanosine triphosphate pyrophosphatase activity"/>
    <property type="evidence" value="ECO:0000318"/>
    <property type="project" value="GO_Central"/>
</dbReference>
<dbReference type="RefSeq" id="XP_002111092.1">
    <property type="nucleotide sequence ID" value="XM_002111056.1"/>
</dbReference>
<accession>B3RSQ9</accession>
<name>B3RSQ9_TRIAD</name>
<dbReference type="Proteomes" id="UP000009022">
    <property type="component" value="Unassembled WGS sequence"/>
</dbReference>
<dbReference type="FunFam" id="3.90.79.10:FF:000034">
    <property type="entry name" value="Nucleotide triphosphate diphosphatase NUDT15"/>
    <property type="match status" value="1"/>
</dbReference>
<dbReference type="HOGENOM" id="CLU_037162_9_2_1"/>
<evidence type="ECO:0000256" key="7">
    <source>
        <dbReference type="ARBA" id="ARBA00023211"/>
    </source>
</evidence>
<keyword evidence="7" id="KW-0464">Manganese</keyword>
<dbReference type="InterPro" id="IPR015797">
    <property type="entry name" value="NUDIX_hydrolase-like_dom_sf"/>
</dbReference>
<dbReference type="GO" id="GO:0005829">
    <property type="term" value="C:cytosol"/>
    <property type="evidence" value="ECO:0000318"/>
    <property type="project" value="GO_Central"/>
</dbReference>
<evidence type="ECO:0000256" key="14">
    <source>
        <dbReference type="ARBA" id="ARBA00077398"/>
    </source>
</evidence>
<proteinExistence type="inferred from homology"/>
<evidence type="ECO:0000256" key="6">
    <source>
        <dbReference type="ARBA" id="ARBA00022842"/>
    </source>
</evidence>
<dbReference type="GO" id="GO:0046872">
    <property type="term" value="F:metal ion binding"/>
    <property type="evidence" value="ECO:0007669"/>
    <property type="project" value="UniProtKB-KW"/>
</dbReference>
<comment type="cofactor">
    <cofactor evidence="1">
        <name>Mn(2+)</name>
        <dbReference type="ChEBI" id="CHEBI:29035"/>
    </cofactor>
</comment>
<dbReference type="PANTHER" id="PTHR16099:SF5">
    <property type="entry name" value="NUCLEOTIDE TRIPHOSPHATE DIPHOSPHATASE NUDT15"/>
    <property type="match status" value="1"/>
</dbReference>
<reference evidence="17 18" key="1">
    <citation type="journal article" date="2008" name="Nature">
        <title>The Trichoplax genome and the nature of placozoans.</title>
        <authorList>
            <person name="Srivastava M."/>
            <person name="Begovic E."/>
            <person name="Chapman J."/>
            <person name="Putnam N.H."/>
            <person name="Hellsten U."/>
            <person name="Kawashima T."/>
            <person name="Kuo A."/>
            <person name="Mitros T."/>
            <person name="Salamov A."/>
            <person name="Carpenter M.L."/>
            <person name="Signorovitch A.Y."/>
            <person name="Moreno M.A."/>
            <person name="Kamm K."/>
            <person name="Grimwood J."/>
            <person name="Schmutz J."/>
            <person name="Shapiro H."/>
            <person name="Grigoriev I.V."/>
            <person name="Buss L.W."/>
            <person name="Schierwater B."/>
            <person name="Dellaporta S.L."/>
            <person name="Rokhsar D.S."/>
        </authorList>
    </citation>
    <scope>NUCLEOTIDE SEQUENCE [LARGE SCALE GENOMIC DNA]</scope>
    <source>
        <strain evidence="17 18">Grell-BS-1999</strain>
    </source>
</reference>
<dbReference type="PANTHER" id="PTHR16099">
    <property type="entry name" value="8-OXO-DGTP DIPHOSPHATES NUDT15"/>
    <property type="match status" value="1"/>
</dbReference>
<gene>
    <name evidence="17" type="ORF">TRIADDRAFT_22923</name>
</gene>
<evidence type="ECO:0000256" key="2">
    <source>
        <dbReference type="ARBA" id="ARBA00001946"/>
    </source>
</evidence>
<comment type="function">
    <text evidence="10">May catalyze the hydrolysis of nucleoside triphosphates including dGTP, dTTP, dCTP, their oxidized forms like 8-oxo-dGTP and the prodrug thiopurine derivatives 6-thio-dGTP and 6-thio-GTP. Could also catalyze the hydrolysis of some nucleoside diphosphate derivatives. Hydrolyzes oxidized nucleosides triphosphates like 8-oxo-dGTP in vitro, but the specificity and efficiency towards these substrates are low. Therefore, the potential in vivo sanitizing role of this enzyme, that would consist in removing oxidatively damaged forms of nucleosides to prevent their incorporation into DNA, is unclear. Through the hydrolysis of thioguanosine triphosphates may participate in the catabolism of thiopurine drugs. May also have a role in DNA synthesis and cell cycle progression by stabilizing PCNA. Exhibits decapping activity towards dpCoA-capped RNAs in vitro.</text>
</comment>
<evidence type="ECO:0000256" key="9">
    <source>
        <dbReference type="ARBA" id="ARBA00036800"/>
    </source>
</evidence>
<comment type="subunit">
    <text evidence="11">Homodimer. Interacts with PCNA; interaction is disrupted in response to UV irradiation.</text>
</comment>
<evidence type="ECO:0000256" key="10">
    <source>
        <dbReference type="ARBA" id="ARBA00055812"/>
    </source>
</evidence>
<evidence type="ECO:0000256" key="15">
    <source>
        <dbReference type="ARBA" id="ARBA00080476"/>
    </source>
</evidence>
<dbReference type="OMA" id="CEGWEWW"/>
<feature type="non-terminal residue" evidence="17">
    <location>
        <position position="1"/>
    </location>
</feature>
<dbReference type="CTD" id="6751770"/>
<dbReference type="eggNOG" id="ENOG502S3YT">
    <property type="taxonomic scope" value="Eukaryota"/>
</dbReference>
<dbReference type="PROSITE" id="PS00893">
    <property type="entry name" value="NUDIX_BOX"/>
    <property type="match status" value="1"/>
</dbReference>
<evidence type="ECO:0000256" key="4">
    <source>
        <dbReference type="ARBA" id="ARBA00022723"/>
    </source>
</evidence>
<evidence type="ECO:0000256" key="1">
    <source>
        <dbReference type="ARBA" id="ARBA00001936"/>
    </source>
</evidence>
<dbReference type="GO" id="GO:0006203">
    <property type="term" value="P:dGTP catabolic process"/>
    <property type="evidence" value="ECO:0000318"/>
    <property type="project" value="GO_Central"/>
</dbReference>
<dbReference type="PROSITE" id="PS51462">
    <property type="entry name" value="NUDIX"/>
    <property type="match status" value="1"/>
</dbReference>